<name>A0ABR8PYV5_9CLOT</name>
<evidence type="ECO:0000313" key="2">
    <source>
        <dbReference type="EMBL" id="MBD7913349.1"/>
    </source>
</evidence>
<feature type="coiled-coil region" evidence="1">
    <location>
        <begin position="67"/>
        <end position="94"/>
    </location>
</feature>
<protein>
    <submittedName>
        <fullName evidence="2">Uncharacterized protein</fullName>
    </submittedName>
</protein>
<reference evidence="2 3" key="1">
    <citation type="submission" date="2020-08" db="EMBL/GenBank/DDBJ databases">
        <title>A Genomic Blueprint of the Chicken Gut Microbiome.</title>
        <authorList>
            <person name="Gilroy R."/>
            <person name="Ravi A."/>
            <person name="Getino M."/>
            <person name="Pursley I."/>
            <person name="Horton D.L."/>
            <person name="Alikhan N.-F."/>
            <person name="Baker D."/>
            <person name="Gharbi K."/>
            <person name="Hall N."/>
            <person name="Watson M."/>
            <person name="Adriaenssens E.M."/>
            <person name="Foster-Nyarko E."/>
            <person name="Jarju S."/>
            <person name="Secka A."/>
            <person name="Antonio M."/>
            <person name="Oren A."/>
            <person name="Chaudhuri R."/>
            <person name="La Ragione R.M."/>
            <person name="Hildebrand F."/>
            <person name="Pallen M.J."/>
        </authorList>
    </citation>
    <scope>NUCLEOTIDE SEQUENCE [LARGE SCALE GENOMIC DNA]</scope>
    <source>
        <strain evidence="2 3">Sa3CVN1</strain>
    </source>
</reference>
<sequence>MSINIPSYYYTDIYKHVKGESIKSINAKIAKGNPNFVHDLQNGRPKLNTLKAIDLSTKEGQASVHLSDEEKKNIEEAKKKLRNVKIDFDEIENRTPELKVIVKNKNGEPLAYYDFENCINNMSELSDKQKETLANAIITSTESLQGQQQDSNTFGMHISQTQMELKYISEKLVPEKYREEFNSISDKYVNNETDKYTKILETFETAIMNSTDPALIQAGWREKAKQSLDELKNGTDDFHTTKRYYDELYRNIDLTNDDKIKDQLSSVYNKFLAKGEYDGDARVREVKYLSEKWNAVIDSMKGSSNLKFTTALNSLA</sequence>
<keyword evidence="1" id="KW-0175">Coiled coil</keyword>
<evidence type="ECO:0000313" key="3">
    <source>
        <dbReference type="Proteomes" id="UP000627781"/>
    </source>
</evidence>
<dbReference type="Proteomes" id="UP000627781">
    <property type="component" value="Unassembled WGS sequence"/>
</dbReference>
<evidence type="ECO:0000256" key="1">
    <source>
        <dbReference type="SAM" id="Coils"/>
    </source>
</evidence>
<proteinExistence type="predicted"/>
<organism evidence="2 3">
    <name type="scientific">Clostridium cibarium</name>
    <dbReference type="NCBI Taxonomy" id="2762247"/>
    <lineage>
        <taxon>Bacteria</taxon>
        <taxon>Bacillati</taxon>
        <taxon>Bacillota</taxon>
        <taxon>Clostridia</taxon>
        <taxon>Eubacteriales</taxon>
        <taxon>Clostridiaceae</taxon>
        <taxon>Clostridium</taxon>
    </lineage>
</organism>
<comment type="caution">
    <text evidence="2">The sequence shown here is derived from an EMBL/GenBank/DDBJ whole genome shotgun (WGS) entry which is preliminary data.</text>
</comment>
<accession>A0ABR8PYV5</accession>
<keyword evidence="3" id="KW-1185">Reference proteome</keyword>
<gene>
    <name evidence="2" type="ORF">H9661_18500</name>
</gene>
<dbReference type="RefSeq" id="WP_143315119.1">
    <property type="nucleotide sequence ID" value="NZ_JACSRA010000045.1"/>
</dbReference>
<dbReference type="EMBL" id="JACSRA010000045">
    <property type="protein sequence ID" value="MBD7913349.1"/>
    <property type="molecule type" value="Genomic_DNA"/>
</dbReference>